<accession>A0A835B1V0</accession>
<evidence type="ECO:0000313" key="4">
    <source>
        <dbReference type="Proteomes" id="UP000636709"/>
    </source>
</evidence>
<evidence type="ECO:0000256" key="1">
    <source>
        <dbReference type="SAM" id="MobiDB-lite"/>
    </source>
</evidence>
<organism evidence="3 4">
    <name type="scientific">Digitaria exilis</name>
    <dbReference type="NCBI Taxonomy" id="1010633"/>
    <lineage>
        <taxon>Eukaryota</taxon>
        <taxon>Viridiplantae</taxon>
        <taxon>Streptophyta</taxon>
        <taxon>Embryophyta</taxon>
        <taxon>Tracheophyta</taxon>
        <taxon>Spermatophyta</taxon>
        <taxon>Magnoliopsida</taxon>
        <taxon>Liliopsida</taxon>
        <taxon>Poales</taxon>
        <taxon>Poaceae</taxon>
        <taxon>PACMAD clade</taxon>
        <taxon>Panicoideae</taxon>
        <taxon>Panicodae</taxon>
        <taxon>Paniceae</taxon>
        <taxon>Anthephorinae</taxon>
        <taxon>Digitaria</taxon>
    </lineage>
</organism>
<dbReference type="AlphaFoldDB" id="A0A835B1V0"/>
<dbReference type="Proteomes" id="UP000636709">
    <property type="component" value="Unassembled WGS sequence"/>
</dbReference>
<dbReference type="PANTHER" id="PTHR47374:SF6">
    <property type="entry name" value="ENDOSOME ANTIGEN-LIKE PROTEIN, PUTATIVE (DUF3444)-RELATED"/>
    <property type="match status" value="1"/>
</dbReference>
<feature type="region of interest" description="Disordered" evidence="1">
    <location>
        <begin position="1"/>
        <end position="33"/>
    </location>
</feature>
<reference evidence="3" key="1">
    <citation type="submission" date="2020-07" db="EMBL/GenBank/DDBJ databases">
        <title>Genome sequence and genetic diversity analysis of an under-domesticated orphan crop, white fonio (Digitaria exilis).</title>
        <authorList>
            <person name="Bennetzen J.L."/>
            <person name="Chen S."/>
            <person name="Ma X."/>
            <person name="Wang X."/>
            <person name="Yssel A.E.J."/>
            <person name="Chaluvadi S.R."/>
            <person name="Johnson M."/>
            <person name="Gangashetty P."/>
            <person name="Hamidou F."/>
            <person name="Sanogo M.D."/>
            <person name="Zwaenepoel A."/>
            <person name="Wallace J."/>
            <person name="Van De Peer Y."/>
            <person name="Van Deynze A."/>
        </authorList>
    </citation>
    <scope>NUCLEOTIDE SEQUENCE</scope>
    <source>
        <tissue evidence="3">Leaves</tissue>
    </source>
</reference>
<dbReference type="PANTHER" id="PTHR47374">
    <property type="entry name" value="ENDOSOME ANTIGEN-LIKE PROTEIN, PUTATIVE (DUF3444)-RELATED"/>
    <property type="match status" value="1"/>
</dbReference>
<dbReference type="Pfam" id="PF11926">
    <property type="entry name" value="DUF3444"/>
    <property type="match status" value="1"/>
</dbReference>
<proteinExistence type="predicted"/>
<protein>
    <recommendedName>
        <fullName evidence="2">DUF3444 domain-containing protein</fullName>
    </recommendedName>
</protein>
<comment type="caution">
    <text evidence="3">The sequence shown here is derived from an EMBL/GenBank/DDBJ whole genome shotgun (WGS) entry which is preliminary data.</text>
</comment>
<name>A0A835B1V0_9POAL</name>
<feature type="domain" description="DUF3444" evidence="2">
    <location>
        <begin position="58"/>
        <end position="259"/>
    </location>
</feature>
<feature type="compositionally biased region" description="Polar residues" evidence="1">
    <location>
        <begin position="1"/>
        <end position="24"/>
    </location>
</feature>
<dbReference type="EMBL" id="JACEFO010002054">
    <property type="protein sequence ID" value="KAF8687657.1"/>
    <property type="molecule type" value="Genomic_DNA"/>
</dbReference>
<keyword evidence="4" id="KW-1185">Reference proteome</keyword>
<dbReference type="OrthoDB" id="10250354at2759"/>
<evidence type="ECO:0000313" key="3">
    <source>
        <dbReference type="EMBL" id="KAF8687657.1"/>
    </source>
</evidence>
<dbReference type="InterPro" id="IPR024593">
    <property type="entry name" value="DUF3444"/>
</dbReference>
<gene>
    <name evidence="3" type="ORF">HU200_042574</name>
</gene>
<evidence type="ECO:0000259" key="2">
    <source>
        <dbReference type="Pfam" id="PF11926"/>
    </source>
</evidence>
<sequence length="285" mass="32514">MWTFSIDLSSDITPGPGNEQSAQKANERKGGRGKNLSFETLGCVSVSGYSAQQGCPSPTVFTYPETVSYNFEECRSYNTFERGQIWALYSDFDMLPKYYGWVTKVDSDPFGVHLTWLEASPQSEQENMWLKHEVPVSCGTFKIHNWRIKYNTNDAFSHVVETQVVWKRHFEIHPQVGEIWAIYYNWSPGWVPSSKDACEYAICEIIERTEANMKVLFLTQVNGFITVFKPDKERGILDVPTKDDLQFSHKIPSFRLTKEKGGNLCGFYELDPASIPDPFLSGGTH</sequence>